<dbReference type="PROSITE" id="PS00211">
    <property type="entry name" value="ABC_TRANSPORTER_1"/>
    <property type="match status" value="1"/>
</dbReference>
<dbReference type="InterPro" id="IPR012693">
    <property type="entry name" value="ABC_transpr_PhnC"/>
</dbReference>
<reference evidence="9" key="2">
    <citation type="journal article" date="2021" name="Microorganisms">
        <title>Bacterial Dimethylsulfoniopropionate Biosynthesis in the East China Sea.</title>
        <authorList>
            <person name="Liu J."/>
            <person name="Zhang Y."/>
            <person name="Liu J."/>
            <person name="Zhong H."/>
            <person name="Williams B.T."/>
            <person name="Zheng Y."/>
            <person name="Curson A.R.J."/>
            <person name="Sun C."/>
            <person name="Sun H."/>
            <person name="Song D."/>
            <person name="Wagner Mackenzie B."/>
            <person name="Bermejo Martinez A."/>
            <person name="Todd J.D."/>
            <person name="Zhang X.H."/>
        </authorList>
    </citation>
    <scope>NUCLEOTIDE SEQUENCE</scope>
    <source>
        <strain evidence="9">AESS21</strain>
    </source>
</reference>
<dbReference type="CDD" id="cd03256">
    <property type="entry name" value="ABC_PhnC_transporter"/>
    <property type="match status" value="1"/>
</dbReference>
<keyword evidence="3" id="KW-1003">Cell membrane</keyword>
<evidence type="ECO:0000259" key="8">
    <source>
        <dbReference type="PROSITE" id="PS50893"/>
    </source>
</evidence>
<dbReference type="Proteomes" id="UP000705379">
    <property type="component" value="Unassembled WGS sequence"/>
</dbReference>
<dbReference type="GO" id="GO:0016020">
    <property type="term" value="C:membrane"/>
    <property type="evidence" value="ECO:0007669"/>
    <property type="project" value="InterPro"/>
</dbReference>
<comment type="caution">
    <text evidence="9">The sequence shown here is derived from an EMBL/GenBank/DDBJ whole genome shotgun (WGS) entry which is preliminary data.</text>
</comment>
<sequence>MLKTVYRKKAVKEDLTGSHSTVSLSSVGVTYPNGTIALEPLDLKFNADQMTVLLGRSGAGKSSLLRSLNLLVRPTSGTVATSTLGTLDTKDKIRDHRRETAMIYQQHQLIGRRTALQNVLTGRMGRHSTLRTLFPFSKEERLLALACLDRVDLFEKALIRCDSLSGGQQQRVGIARALAQQPQLILADEPVASLDPASSVRVLSILRDICSQDSIPVILSLHQIDYARDFADRIVGLSGGRVVFDGPPQDLSETALREIYGDS</sequence>
<feature type="domain" description="ABC transporter" evidence="8">
    <location>
        <begin position="22"/>
        <end position="259"/>
    </location>
</feature>
<dbReference type="GO" id="GO:0005524">
    <property type="term" value="F:ATP binding"/>
    <property type="evidence" value="ECO:0007669"/>
    <property type="project" value="UniProtKB-KW"/>
</dbReference>
<reference evidence="9" key="1">
    <citation type="submission" date="2018-08" db="EMBL/GenBank/DDBJ databases">
        <authorList>
            <person name="Jin W."/>
            <person name="Wang H."/>
            <person name="Yang Y."/>
            <person name="Li M."/>
            <person name="Liu J."/>
        </authorList>
    </citation>
    <scope>NUCLEOTIDE SEQUENCE</scope>
    <source>
        <strain evidence="9">AESS21</strain>
    </source>
</reference>
<dbReference type="InterPro" id="IPR003439">
    <property type="entry name" value="ABC_transporter-like_ATP-bd"/>
</dbReference>
<organism evidence="9 10">
    <name type="scientific">Roseibium polysiphoniae</name>
    <dbReference type="NCBI Taxonomy" id="2571221"/>
    <lineage>
        <taxon>Bacteria</taxon>
        <taxon>Pseudomonadati</taxon>
        <taxon>Pseudomonadota</taxon>
        <taxon>Alphaproteobacteria</taxon>
        <taxon>Hyphomicrobiales</taxon>
        <taxon>Stappiaceae</taxon>
        <taxon>Roseibium</taxon>
    </lineage>
</organism>
<evidence type="ECO:0000313" key="10">
    <source>
        <dbReference type="Proteomes" id="UP000705379"/>
    </source>
</evidence>
<dbReference type="InterPro" id="IPR003593">
    <property type="entry name" value="AAA+_ATPase"/>
</dbReference>
<evidence type="ECO:0000256" key="3">
    <source>
        <dbReference type="ARBA" id="ARBA00022475"/>
    </source>
</evidence>
<dbReference type="EMBL" id="QTKU01000004">
    <property type="protein sequence ID" value="MBS8261607.1"/>
    <property type="molecule type" value="Genomic_DNA"/>
</dbReference>
<keyword evidence="4" id="KW-0547">Nucleotide-binding</keyword>
<keyword evidence="2" id="KW-0813">Transport</keyword>
<evidence type="ECO:0000256" key="6">
    <source>
        <dbReference type="ARBA" id="ARBA00022967"/>
    </source>
</evidence>
<dbReference type="InterPro" id="IPR017871">
    <property type="entry name" value="ABC_transporter-like_CS"/>
</dbReference>
<proteinExistence type="inferred from homology"/>
<dbReference type="PANTHER" id="PTHR43166:SF6">
    <property type="entry name" value="PHOSPHONATES IMPORT ATP-BINDING PROTEIN PHNC"/>
    <property type="match status" value="1"/>
</dbReference>
<dbReference type="SMART" id="SM00382">
    <property type="entry name" value="AAA"/>
    <property type="match status" value="1"/>
</dbReference>
<name>A0A944GTU0_9HYPH</name>
<dbReference type="GO" id="GO:0015416">
    <property type="term" value="F:ABC-type phosphonate transporter activity"/>
    <property type="evidence" value="ECO:0007669"/>
    <property type="project" value="InterPro"/>
</dbReference>
<keyword evidence="7" id="KW-0472">Membrane</keyword>
<evidence type="ECO:0000256" key="7">
    <source>
        <dbReference type="ARBA" id="ARBA00023136"/>
    </source>
</evidence>
<evidence type="ECO:0000313" key="9">
    <source>
        <dbReference type="EMBL" id="MBS8261607.1"/>
    </source>
</evidence>
<protein>
    <submittedName>
        <fullName evidence="9">Phosphonate ABC transporter ATP-binding protein</fullName>
    </submittedName>
</protein>
<comment type="similarity">
    <text evidence="1">Belongs to the ABC transporter superfamily.</text>
</comment>
<evidence type="ECO:0000256" key="5">
    <source>
        <dbReference type="ARBA" id="ARBA00022840"/>
    </source>
</evidence>
<dbReference type="NCBIfam" id="TIGR02315">
    <property type="entry name" value="ABC_phnC"/>
    <property type="match status" value="1"/>
</dbReference>
<dbReference type="SUPFAM" id="SSF52540">
    <property type="entry name" value="P-loop containing nucleoside triphosphate hydrolases"/>
    <property type="match status" value="1"/>
</dbReference>
<dbReference type="GO" id="GO:0016887">
    <property type="term" value="F:ATP hydrolysis activity"/>
    <property type="evidence" value="ECO:0007669"/>
    <property type="project" value="InterPro"/>
</dbReference>
<dbReference type="AlphaFoldDB" id="A0A944GTU0"/>
<gene>
    <name evidence="9" type="primary">phnC</name>
    <name evidence="9" type="ORF">DYI23_15380</name>
</gene>
<accession>A0A944GTU0</accession>
<dbReference type="RefSeq" id="WP_213217009.1">
    <property type="nucleotide sequence ID" value="NZ_QTKU01000004.1"/>
</dbReference>
<dbReference type="Pfam" id="PF00005">
    <property type="entry name" value="ABC_tran"/>
    <property type="match status" value="1"/>
</dbReference>
<keyword evidence="5 9" id="KW-0067">ATP-binding</keyword>
<dbReference type="InterPro" id="IPR027417">
    <property type="entry name" value="P-loop_NTPase"/>
</dbReference>
<dbReference type="PROSITE" id="PS50893">
    <property type="entry name" value="ABC_TRANSPORTER_2"/>
    <property type="match status" value="1"/>
</dbReference>
<evidence type="ECO:0000256" key="2">
    <source>
        <dbReference type="ARBA" id="ARBA00022448"/>
    </source>
</evidence>
<dbReference type="PANTHER" id="PTHR43166">
    <property type="entry name" value="AMINO ACID IMPORT ATP-BINDING PROTEIN"/>
    <property type="match status" value="1"/>
</dbReference>
<keyword evidence="6" id="KW-1278">Translocase</keyword>
<evidence type="ECO:0000256" key="4">
    <source>
        <dbReference type="ARBA" id="ARBA00022741"/>
    </source>
</evidence>
<dbReference type="Gene3D" id="3.40.50.300">
    <property type="entry name" value="P-loop containing nucleotide triphosphate hydrolases"/>
    <property type="match status" value="1"/>
</dbReference>
<dbReference type="InterPro" id="IPR050086">
    <property type="entry name" value="MetN_ABC_transporter-like"/>
</dbReference>
<evidence type="ECO:0000256" key="1">
    <source>
        <dbReference type="ARBA" id="ARBA00005417"/>
    </source>
</evidence>